<feature type="signal peptide" evidence="1">
    <location>
        <begin position="1"/>
        <end position="18"/>
    </location>
</feature>
<name>G7E9T5_MIXOS</name>
<feature type="chain" id="PRO_5009955898" evidence="1">
    <location>
        <begin position="19"/>
        <end position="180"/>
    </location>
</feature>
<reference evidence="2 3" key="1">
    <citation type="journal article" date="2011" name="J. Gen. Appl. Microbiol.">
        <title>Draft genome sequencing of the enigmatic basidiomycete Mixia osmundae.</title>
        <authorList>
            <person name="Nishida H."/>
            <person name="Nagatsuka Y."/>
            <person name="Sugiyama J."/>
        </authorList>
    </citation>
    <scope>NUCLEOTIDE SEQUENCE [LARGE SCALE GENOMIC DNA]</scope>
    <source>
        <strain evidence="3">CBS 9802 / IAM 14324 / JCM 22182 / KY 12970</strain>
    </source>
</reference>
<gene>
    <name evidence="2" type="primary">Mo06102</name>
    <name evidence="2" type="ORF">E5Q_06102</name>
</gene>
<dbReference type="AlphaFoldDB" id="G7E9T5"/>
<dbReference type="InParanoid" id="G7E9T5"/>
<evidence type="ECO:0000256" key="1">
    <source>
        <dbReference type="SAM" id="SignalP"/>
    </source>
</evidence>
<keyword evidence="3" id="KW-1185">Reference proteome</keyword>
<evidence type="ECO:0000313" key="2">
    <source>
        <dbReference type="EMBL" id="GAA99404.1"/>
    </source>
</evidence>
<accession>G7E9T5</accession>
<sequence length="180" mass="17937">MRSHLCIGLAWLATLAHAQRRIATAVQADGQTVIVSYQTNRQGNTVATNVVQTVAAAAAAVADAAVATTPAVVNGGTVSQAAVPTAYIEYQTVDGVLVSQLMTFTATFAAASDPADVPSGTILAASQFSSSLASRASAVVKTATSSALKGSASDLTRSSPLVSLGIAASLALMGGLLFLA</sequence>
<reference evidence="2 3" key="2">
    <citation type="journal article" date="2012" name="Open Biol.">
        <title>Characteristics of nucleosomes and linker DNA regions on the genome of the basidiomycete Mixia osmundae revealed by mono- and dinucleosome mapping.</title>
        <authorList>
            <person name="Nishida H."/>
            <person name="Kondo S."/>
            <person name="Matsumoto T."/>
            <person name="Suzuki Y."/>
            <person name="Yoshikawa H."/>
            <person name="Taylor T.D."/>
            <person name="Sugiyama J."/>
        </authorList>
    </citation>
    <scope>NUCLEOTIDE SEQUENCE [LARGE SCALE GENOMIC DNA]</scope>
    <source>
        <strain evidence="3">CBS 9802 / IAM 14324 / JCM 22182 / KY 12970</strain>
    </source>
</reference>
<organism evidence="2 3">
    <name type="scientific">Mixia osmundae (strain CBS 9802 / IAM 14324 / JCM 22182 / KY 12970)</name>
    <dbReference type="NCBI Taxonomy" id="764103"/>
    <lineage>
        <taxon>Eukaryota</taxon>
        <taxon>Fungi</taxon>
        <taxon>Dikarya</taxon>
        <taxon>Basidiomycota</taxon>
        <taxon>Pucciniomycotina</taxon>
        <taxon>Mixiomycetes</taxon>
        <taxon>Mixiales</taxon>
        <taxon>Mixiaceae</taxon>
        <taxon>Mixia</taxon>
    </lineage>
</organism>
<keyword evidence="1" id="KW-0732">Signal</keyword>
<protein>
    <submittedName>
        <fullName evidence="2">Uncharacterized protein</fullName>
    </submittedName>
</protein>
<evidence type="ECO:0000313" key="3">
    <source>
        <dbReference type="Proteomes" id="UP000009131"/>
    </source>
</evidence>
<dbReference type="Proteomes" id="UP000009131">
    <property type="component" value="Unassembled WGS sequence"/>
</dbReference>
<dbReference type="HOGENOM" id="CLU_1496594_0_0_1"/>
<comment type="caution">
    <text evidence="2">The sequence shown here is derived from an EMBL/GenBank/DDBJ whole genome shotgun (WGS) entry which is preliminary data.</text>
</comment>
<proteinExistence type="predicted"/>
<dbReference type="EMBL" id="BABT02000220">
    <property type="protein sequence ID" value="GAA99404.1"/>
    <property type="molecule type" value="Genomic_DNA"/>
</dbReference>
<dbReference type="RefSeq" id="XP_014568639.1">
    <property type="nucleotide sequence ID" value="XM_014713153.1"/>
</dbReference>